<name>A0A542WZR8_9MICO</name>
<dbReference type="EMBL" id="VFOK01000002">
    <property type="protein sequence ID" value="TQL29077.1"/>
    <property type="molecule type" value="Genomic_DNA"/>
</dbReference>
<keyword evidence="3" id="KW-0479">Metal-binding</keyword>
<dbReference type="InterPro" id="IPR015797">
    <property type="entry name" value="NUDIX_hydrolase-like_dom_sf"/>
</dbReference>
<organism evidence="8 9">
    <name type="scientific">Barrientosiimonas humi</name>
    <dbReference type="NCBI Taxonomy" id="999931"/>
    <lineage>
        <taxon>Bacteria</taxon>
        <taxon>Bacillati</taxon>
        <taxon>Actinomycetota</taxon>
        <taxon>Actinomycetes</taxon>
        <taxon>Micrococcales</taxon>
        <taxon>Dermacoccaceae</taxon>
        <taxon>Barrientosiimonas</taxon>
    </lineage>
</organism>
<reference evidence="8 9" key="1">
    <citation type="submission" date="2019-06" db="EMBL/GenBank/DDBJ databases">
        <title>Sequencing the genomes of 1000 actinobacteria strains.</title>
        <authorList>
            <person name="Klenk H.-P."/>
        </authorList>
    </citation>
    <scope>NUCLEOTIDE SEQUENCE [LARGE SCALE GENOMIC DNA]</scope>
    <source>
        <strain evidence="8 9">DSM 24617</strain>
    </source>
</reference>
<dbReference type="PANTHER" id="PTHR12318:SF0">
    <property type="entry name" value="ACYL-COENZYME A DIPHOSPHATASE NUDT19"/>
    <property type="match status" value="1"/>
</dbReference>
<proteinExistence type="predicted"/>
<dbReference type="CDD" id="cd18870">
    <property type="entry name" value="NUDIX_AcylCoAdiphos_Nudt19"/>
    <property type="match status" value="1"/>
</dbReference>
<protein>
    <recommendedName>
        <fullName evidence="7">Nudix hydrolase domain-containing protein</fullName>
    </recommendedName>
</protein>
<gene>
    <name evidence="8" type="ORF">FB554_3395</name>
</gene>
<dbReference type="InterPro" id="IPR000086">
    <property type="entry name" value="NUDIX_hydrolase_dom"/>
</dbReference>
<comment type="caution">
    <text evidence="8">The sequence shown here is derived from an EMBL/GenBank/DDBJ whole genome shotgun (WGS) entry which is preliminary data.</text>
</comment>
<dbReference type="PANTHER" id="PTHR12318">
    <property type="entry name" value="TESTOSTERONE-REGULATED PROTEIN RP2"/>
    <property type="match status" value="1"/>
</dbReference>
<evidence type="ECO:0000256" key="1">
    <source>
        <dbReference type="ARBA" id="ARBA00001936"/>
    </source>
</evidence>
<evidence type="ECO:0000313" key="9">
    <source>
        <dbReference type="Proteomes" id="UP000318336"/>
    </source>
</evidence>
<evidence type="ECO:0000313" key="8">
    <source>
        <dbReference type="EMBL" id="TQL29077.1"/>
    </source>
</evidence>
<evidence type="ECO:0000256" key="3">
    <source>
        <dbReference type="ARBA" id="ARBA00022723"/>
    </source>
</evidence>
<dbReference type="InterPro" id="IPR039121">
    <property type="entry name" value="NUDT19"/>
</dbReference>
<evidence type="ECO:0000256" key="5">
    <source>
        <dbReference type="ARBA" id="ARBA00022842"/>
    </source>
</evidence>
<dbReference type="GO" id="GO:0046872">
    <property type="term" value="F:metal ion binding"/>
    <property type="evidence" value="ECO:0007669"/>
    <property type="project" value="UniProtKB-KW"/>
</dbReference>
<sequence length="303" mass="33217">MAPEPVTRPRDFRVGRRLGEHALAMLEGRVAESDVPRPRLAATVLLVRDAPTAPDPRNAVQVFMIRRVPTMEFAPSMWVFPGGGVDQRDAATDVPWAGPSPAEWAERIGVDEATARELVIAAVREVFEECGVLLAGPDDGSVVGDVSGDAWGQERAALLSREQSFAQLLSRRGLVLRSDLLTLRDHWVTPPFEPKRYDTYFFAALLPVGQIPDDATTEADLSVWVDPDALLDEVAAGEQRMMPPTVVNVERVARARSAAGFVAERPPVVRVMPEPVREQDRVVLRAHLPSEDLPSEDLPSGQD</sequence>
<dbReference type="RefSeq" id="WP_142007823.1">
    <property type="nucleotide sequence ID" value="NZ_CAJTBP010000001.1"/>
</dbReference>
<dbReference type="GO" id="GO:0016818">
    <property type="term" value="F:hydrolase activity, acting on acid anhydrides, in phosphorus-containing anhydrides"/>
    <property type="evidence" value="ECO:0007669"/>
    <property type="project" value="InterPro"/>
</dbReference>
<dbReference type="AlphaFoldDB" id="A0A542WZR8"/>
<comment type="cofactor">
    <cofactor evidence="1">
        <name>Mn(2+)</name>
        <dbReference type="ChEBI" id="CHEBI:29035"/>
    </cofactor>
</comment>
<accession>A0A542WZR8</accession>
<dbReference type="PROSITE" id="PS51462">
    <property type="entry name" value="NUDIX"/>
    <property type="match status" value="1"/>
</dbReference>
<keyword evidence="9" id="KW-1185">Reference proteome</keyword>
<dbReference type="Proteomes" id="UP000318336">
    <property type="component" value="Unassembled WGS sequence"/>
</dbReference>
<evidence type="ECO:0000256" key="6">
    <source>
        <dbReference type="ARBA" id="ARBA00023211"/>
    </source>
</evidence>
<dbReference type="Gene3D" id="3.90.79.10">
    <property type="entry name" value="Nucleoside Triphosphate Pyrophosphohydrolase"/>
    <property type="match status" value="1"/>
</dbReference>
<keyword evidence="6" id="KW-0464">Manganese</keyword>
<keyword evidence="4" id="KW-0378">Hydrolase</keyword>
<dbReference type="OrthoDB" id="7183442at2"/>
<keyword evidence="5" id="KW-0460">Magnesium</keyword>
<evidence type="ECO:0000256" key="2">
    <source>
        <dbReference type="ARBA" id="ARBA00001946"/>
    </source>
</evidence>
<feature type="domain" description="Nudix hydrolase" evidence="7">
    <location>
        <begin position="37"/>
        <end position="247"/>
    </location>
</feature>
<dbReference type="SUPFAM" id="SSF55811">
    <property type="entry name" value="Nudix"/>
    <property type="match status" value="1"/>
</dbReference>
<evidence type="ECO:0000259" key="7">
    <source>
        <dbReference type="PROSITE" id="PS51462"/>
    </source>
</evidence>
<comment type="cofactor">
    <cofactor evidence="2">
        <name>Mg(2+)</name>
        <dbReference type="ChEBI" id="CHEBI:18420"/>
    </cofactor>
</comment>
<evidence type="ECO:0000256" key="4">
    <source>
        <dbReference type="ARBA" id="ARBA00022801"/>
    </source>
</evidence>